<name>A0AAD7RDZ8_9TELE</name>
<proteinExistence type="predicted"/>
<dbReference type="EMBL" id="JAINUG010000323">
    <property type="protein sequence ID" value="KAJ8378355.1"/>
    <property type="molecule type" value="Genomic_DNA"/>
</dbReference>
<reference evidence="1" key="1">
    <citation type="journal article" date="2023" name="Science">
        <title>Genome structures resolve the early diversification of teleost fishes.</title>
        <authorList>
            <person name="Parey E."/>
            <person name="Louis A."/>
            <person name="Montfort J."/>
            <person name="Bouchez O."/>
            <person name="Roques C."/>
            <person name="Iampietro C."/>
            <person name="Lluch J."/>
            <person name="Castinel A."/>
            <person name="Donnadieu C."/>
            <person name="Desvignes T."/>
            <person name="Floi Bucao C."/>
            <person name="Jouanno E."/>
            <person name="Wen M."/>
            <person name="Mejri S."/>
            <person name="Dirks R."/>
            <person name="Jansen H."/>
            <person name="Henkel C."/>
            <person name="Chen W.J."/>
            <person name="Zahm M."/>
            <person name="Cabau C."/>
            <person name="Klopp C."/>
            <person name="Thompson A.W."/>
            <person name="Robinson-Rechavi M."/>
            <person name="Braasch I."/>
            <person name="Lecointre G."/>
            <person name="Bobe J."/>
            <person name="Postlethwait J.H."/>
            <person name="Berthelot C."/>
            <person name="Roest Crollius H."/>
            <person name="Guiguen Y."/>
        </authorList>
    </citation>
    <scope>NUCLEOTIDE SEQUENCE</scope>
    <source>
        <strain evidence="1">NC1722</strain>
    </source>
</reference>
<organism evidence="1 2">
    <name type="scientific">Aldrovandia affinis</name>
    <dbReference type="NCBI Taxonomy" id="143900"/>
    <lineage>
        <taxon>Eukaryota</taxon>
        <taxon>Metazoa</taxon>
        <taxon>Chordata</taxon>
        <taxon>Craniata</taxon>
        <taxon>Vertebrata</taxon>
        <taxon>Euteleostomi</taxon>
        <taxon>Actinopterygii</taxon>
        <taxon>Neopterygii</taxon>
        <taxon>Teleostei</taxon>
        <taxon>Notacanthiformes</taxon>
        <taxon>Halosauridae</taxon>
        <taxon>Aldrovandia</taxon>
    </lineage>
</organism>
<evidence type="ECO:0000313" key="2">
    <source>
        <dbReference type="Proteomes" id="UP001221898"/>
    </source>
</evidence>
<comment type="caution">
    <text evidence="1">The sequence shown here is derived from an EMBL/GenBank/DDBJ whole genome shotgun (WGS) entry which is preliminary data.</text>
</comment>
<dbReference type="AlphaFoldDB" id="A0AAD7RDZ8"/>
<keyword evidence="2" id="KW-1185">Reference proteome</keyword>
<dbReference type="Proteomes" id="UP001221898">
    <property type="component" value="Unassembled WGS sequence"/>
</dbReference>
<gene>
    <name evidence="1" type="ORF">AAFF_G00243750</name>
</gene>
<protein>
    <submittedName>
        <fullName evidence="1">Uncharacterized protein</fullName>
    </submittedName>
</protein>
<evidence type="ECO:0000313" key="1">
    <source>
        <dbReference type="EMBL" id="KAJ8378355.1"/>
    </source>
</evidence>
<sequence length="185" mass="20219">MHSGSCACGRGSAPCHISPSYQCRAHLYHHVTATVPPHNLGQVLGTGEGGAPPPGPTHGEQRLKWQLQAVQCLLQSAEFMDNTVDRPELTLSKFEKDALQELVEVLEPFQEAMDMVSRGKHMSISLALPCVLGIHKYLAEMVTRQCTSMTPLRLAGIRALVIMWGTRILTEHPGDIRGSVHTLPP</sequence>
<accession>A0AAD7RDZ8</accession>